<dbReference type="PROSITE" id="PS51318">
    <property type="entry name" value="TAT"/>
    <property type="match status" value="1"/>
</dbReference>
<feature type="domain" description="Oxidoreductase molybdopterin-binding" evidence="2">
    <location>
        <begin position="67"/>
        <end position="209"/>
    </location>
</feature>
<sequence length="332" mass="36134">MPSRRDTLKILSATAVGLAFSGVKAAPAAGKKVDFGQIKGLSPELLSQSKLYRVSKNPSFLDPDLTGKPWELEVSGLVERTLTLSLEQLKTYPSVKLINTLTCISNPVGGNLLGCMEWQGVPVKTILDEAKVKGAAKYLVWEAADGFIESLPLSELPKEALLAYMVDGEPLQPMHGYPLRILIPGRYGMKQPKWLTRISLSAEEVDGYWAERGWSRTAVIAAMSRFDVPQQNQTLSAGKETLLAGIAYAGGRTIEKVEVSLDGGKTWNAAQTRPPRSKFAWIQWAYPWTPKAGSYTLKVRATEVGGRVQTSVARDALPEAASGHHTLTVKVS</sequence>
<evidence type="ECO:0000313" key="5">
    <source>
        <dbReference type="Proteomes" id="UP000632222"/>
    </source>
</evidence>
<dbReference type="RefSeq" id="WP_188999892.1">
    <property type="nucleotide sequence ID" value="NZ_BMOD01000002.1"/>
</dbReference>
<dbReference type="InterPro" id="IPR006311">
    <property type="entry name" value="TAT_signal"/>
</dbReference>
<name>A0ABQ2CX96_9DEIO</name>
<proteinExistence type="predicted"/>
<dbReference type="Pfam" id="PF03404">
    <property type="entry name" value="Mo-co_dimer"/>
    <property type="match status" value="1"/>
</dbReference>
<evidence type="ECO:0000313" key="4">
    <source>
        <dbReference type="EMBL" id="GGJ23215.1"/>
    </source>
</evidence>
<protein>
    <recommendedName>
        <fullName evidence="6">Molybdopterin-binding oxidoreductase</fullName>
    </recommendedName>
</protein>
<gene>
    <name evidence="4" type="ORF">GCM10008938_06760</name>
</gene>
<accession>A0ABQ2CX96</accession>
<dbReference type="SUPFAM" id="SSF81296">
    <property type="entry name" value="E set domains"/>
    <property type="match status" value="1"/>
</dbReference>
<dbReference type="EMBL" id="BMOD01000002">
    <property type="protein sequence ID" value="GGJ23215.1"/>
    <property type="molecule type" value="Genomic_DNA"/>
</dbReference>
<dbReference type="Gene3D" id="2.60.40.650">
    <property type="match status" value="1"/>
</dbReference>
<feature type="domain" description="Moybdenum cofactor oxidoreductase dimerisation" evidence="3">
    <location>
        <begin position="228"/>
        <end position="285"/>
    </location>
</feature>
<organism evidence="4 5">
    <name type="scientific">Deinococcus roseus</name>
    <dbReference type="NCBI Taxonomy" id="392414"/>
    <lineage>
        <taxon>Bacteria</taxon>
        <taxon>Thermotogati</taxon>
        <taxon>Deinococcota</taxon>
        <taxon>Deinococci</taxon>
        <taxon>Deinococcales</taxon>
        <taxon>Deinococcaceae</taxon>
        <taxon>Deinococcus</taxon>
    </lineage>
</organism>
<evidence type="ECO:0000259" key="2">
    <source>
        <dbReference type="Pfam" id="PF00174"/>
    </source>
</evidence>
<feature type="chain" id="PRO_5046420350" description="Molybdopterin-binding oxidoreductase" evidence="1">
    <location>
        <begin position="26"/>
        <end position="332"/>
    </location>
</feature>
<evidence type="ECO:0000256" key="1">
    <source>
        <dbReference type="SAM" id="SignalP"/>
    </source>
</evidence>
<evidence type="ECO:0008006" key="6">
    <source>
        <dbReference type="Google" id="ProtNLM"/>
    </source>
</evidence>
<dbReference type="Gene3D" id="3.90.420.10">
    <property type="entry name" value="Oxidoreductase, molybdopterin-binding domain"/>
    <property type="match status" value="1"/>
</dbReference>
<dbReference type="InterPro" id="IPR036374">
    <property type="entry name" value="OxRdtase_Mopterin-bd_sf"/>
</dbReference>
<dbReference type="Pfam" id="PF00174">
    <property type="entry name" value="Oxidored_molyb"/>
    <property type="match status" value="1"/>
</dbReference>
<evidence type="ECO:0000259" key="3">
    <source>
        <dbReference type="Pfam" id="PF03404"/>
    </source>
</evidence>
<comment type="caution">
    <text evidence="4">The sequence shown here is derived from an EMBL/GenBank/DDBJ whole genome shotgun (WGS) entry which is preliminary data.</text>
</comment>
<reference evidence="5" key="1">
    <citation type="journal article" date="2019" name="Int. J. Syst. Evol. Microbiol.">
        <title>The Global Catalogue of Microorganisms (GCM) 10K type strain sequencing project: providing services to taxonomists for standard genome sequencing and annotation.</title>
        <authorList>
            <consortium name="The Broad Institute Genomics Platform"/>
            <consortium name="The Broad Institute Genome Sequencing Center for Infectious Disease"/>
            <person name="Wu L."/>
            <person name="Ma J."/>
        </authorList>
    </citation>
    <scope>NUCLEOTIDE SEQUENCE [LARGE SCALE GENOMIC DNA]</scope>
    <source>
        <strain evidence="5">JCM 14370</strain>
    </source>
</reference>
<dbReference type="InterPro" id="IPR005066">
    <property type="entry name" value="MoCF_OxRdtse_dimer"/>
</dbReference>
<dbReference type="InterPro" id="IPR000572">
    <property type="entry name" value="OxRdtase_Mopterin-bd_dom"/>
</dbReference>
<keyword evidence="5" id="KW-1185">Reference proteome</keyword>
<feature type="signal peptide" evidence="1">
    <location>
        <begin position="1"/>
        <end position="25"/>
    </location>
</feature>
<dbReference type="PANTHER" id="PTHR19372:SF7">
    <property type="entry name" value="SULFITE OXIDASE, MITOCHONDRIAL"/>
    <property type="match status" value="1"/>
</dbReference>
<dbReference type="InterPro" id="IPR014756">
    <property type="entry name" value="Ig_E-set"/>
</dbReference>
<dbReference type="Proteomes" id="UP000632222">
    <property type="component" value="Unassembled WGS sequence"/>
</dbReference>
<dbReference type="PANTHER" id="PTHR19372">
    <property type="entry name" value="SULFITE REDUCTASE"/>
    <property type="match status" value="1"/>
</dbReference>
<dbReference type="SUPFAM" id="SSF56524">
    <property type="entry name" value="Oxidoreductase molybdopterin-binding domain"/>
    <property type="match status" value="1"/>
</dbReference>
<keyword evidence="1" id="KW-0732">Signal</keyword>